<dbReference type="PANTHER" id="PTHR33747">
    <property type="entry name" value="UPF0225 PROTEIN SCO1677"/>
    <property type="match status" value="1"/>
</dbReference>
<dbReference type="PANTHER" id="PTHR33747:SF1">
    <property type="entry name" value="ADENYLATE CYCLASE-ASSOCIATED CAP C-TERMINAL DOMAIN-CONTAINING PROTEIN"/>
    <property type="match status" value="1"/>
</dbReference>
<dbReference type="SUPFAM" id="SSF54427">
    <property type="entry name" value="NTF2-like"/>
    <property type="match status" value="1"/>
</dbReference>
<dbReference type="Pfam" id="PF17775">
    <property type="entry name" value="YchJ_M-like"/>
    <property type="match status" value="1"/>
</dbReference>
<protein>
    <recommendedName>
        <fullName evidence="1">YchJ-like middle NTF2-like domain-containing protein</fullName>
    </recommendedName>
</protein>
<dbReference type="AlphaFoldDB" id="A0AA94JMQ1"/>
<dbReference type="GeneID" id="56895432"/>
<feature type="domain" description="YchJ-like middle NTF2-like" evidence="1">
    <location>
        <begin position="28"/>
        <end position="121"/>
    </location>
</feature>
<dbReference type="EMBL" id="RWGX01000004">
    <property type="protein sequence ID" value="RVU87507.1"/>
    <property type="molecule type" value="Genomic_DNA"/>
</dbReference>
<dbReference type="KEGG" id="fcv:AWN65_06540"/>
<name>A0AA94JMQ1_9FLAO</name>
<dbReference type="InterPro" id="IPR032710">
    <property type="entry name" value="NTF2-like_dom_sf"/>
</dbReference>
<evidence type="ECO:0000313" key="2">
    <source>
        <dbReference type="EMBL" id="RVU87507.1"/>
    </source>
</evidence>
<comment type="caution">
    <text evidence="2">The sequence shown here is derived from an EMBL/GenBank/DDBJ whole genome shotgun (WGS) entry which is preliminary data.</text>
</comment>
<dbReference type="Gene3D" id="3.10.450.50">
    <property type="match status" value="1"/>
</dbReference>
<dbReference type="RefSeq" id="WP_060382433.1">
    <property type="nucleotide sequence ID" value="NZ_MTDB01000074.1"/>
</dbReference>
<organism evidence="2">
    <name type="scientific">Flavobacterium columnare</name>
    <dbReference type="NCBI Taxonomy" id="996"/>
    <lineage>
        <taxon>Bacteria</taxon>
        <taxon>Pseudomonadati</taxon>
        <taxon>Bacteroidota</taxon>
        <taxon>Flavobacteriia</taxon>
        <taxon>Flavobacteriales</taxon>
        <taxon>Flavobacteriaceae</taxon>
        <taxon>Flavobacterium</taxon>
    </lineage>
</organism>
<sequence>MKNCFCGSKKTYSECCELFILGTKKPNTAEELMRSRYSAYCTHQVDYLLNTTHLSTRKFYNRKNIMTWATENNWLKLEILKVSEQNVEFKAYYTDDKLESHCHHEKSTFKKQGGIWYYVEGKIG</sequence>
<evidence type="ECO:0000259" key="1">
    <source>
        <dbReference type="Pfam" id="PF17775"/>
    </source>
</evidence>
<accession>A0AA94JMQ1</accession>
<dbReference type="InterPro" id="IPR048469">
    <property type="entry name" value="YchJ-like_M"/>
</dbReference>
<reference evidence="2" key="1">
    <citation type="submission" date="2018-12" db="EMBL/GenBank/DDBJ databases">
        <title>Draft genome sequence of Flaovobacterium columnare BGFS27 isolated from channel catfish in Alabama.</title>
        <authorList>
            <person name="Cai W."/>
            <person name="Arias C."/>
        </authorList>
    </citation>
    <scope>NUCLEOTIDE SEQUENCE [LARGE SCALE GENOMIC DNA]</scope>
    <source>
        <strain evidence="2">BGFS27</strain>
    </source>
</reference>
<proteinExistence type="predicted"/>
<gene>
    <name evidence="2" type="ORF">EJB19_04510</name>
</gene>